<evidence type="ECO:0000313" key="2">
    <source>
        <dbReference type="EMBL" id="CAE7500423.1"/>
    </source>
</evidence>
<dbReference type="InterPro" id="IPR029058">
    <property type="entry name" value="AB_hydrolase_fold"/>
</dbReference>
<protein>
    <submittedName>
        <fullName evidence="2">Nol6 protein</fullName>
    </submittedName>
</protein>
<dbReference type="Gene3D" id="3.40.50.1820">
    <property type="entry name" value="alpha/beta hydrolase"/>
    <property type="match status" value="1"/>
</dbReference>
<dbReference type="SUPFAM" id="SSF53474">
    <property type="entry name" value="alpha/beta-Hydrolases"/>
    <property type="match status" value="1"/>
</dbReference>
<reference evidence="2" key="1">
    <citation type="submission" date="2021-02" db="EMBL/GenBank/DDBJ databases">
        <authorList>
            <person name="Dougan E. K."/>
            <person name="Rhodes N."/>
            <person name="Thang M."/>
            <person name="Chan C."/>
        </authorList>
    </citation>
    <scope>NUCLEOTIDE SEQUENCE</scope>
</reference>
<name>A0A812T1S6_SYMPI</name>
<gene>
    <name evidence="2" type="primary">Nol6</name>
    <name evidence="2" type="ORF">SPIL2461_LOCUS12949</name>
</gene>
<feature type="region of interest" description="Disordered" evidence="1">
    <location>
        <begin position="336"/>
        <end position="357"/>
    </location>
</feature>
<dbReference type="EMBL" id="CAJNIZ010027446">
    <property type="protein sequence ID" value="CAE7500423.1"/>
    <property type="molecule type" value="Genomic_DNA"/>
</dbReference>
<evidence type="ECO:0000313" key="3">
    <source>
        <dbReference type="Proteomes" id="UP000649617"/>
    </source>
</evidence>
<sequence length="357" mass="39333">MATCVWATGGTQFRFRTPDPQTEKGSGGKQKLLGLPLFTFLFATDPPNVVEHYDGCFAAMRDRFPDSEMLVFELPGFGMSHSQRSSIDDLAQDLTNFILKVKQDHSESDMVLVMPCVSALFCPLVLPNLPLGTVEHLVVVQCADYAGELRWANGVNSGGMLSLPGLARLYNYLNAKAISANWYKATFPKRGSYHECCGCKTATSQLETDVDQGALQARSWFSSVAARAFDKGARFPLAWCLQRLFYAPPPASKLVRVLREGRGTIQINTLMIWGMQDGTHRANLADEKDAPSFARYVSAPLVQHRCFSDSAHFPELQHPQQFASAVYDFVQRSERSPACAGKGSGGRQPPVRAASRL</sequence>
<organism evidence="2 3">
    <name type="scientific">Symbiodinium pilosum</name>
    <name type="common">Dinoflagellate</name>
    <dbReference type="NCBI Taxonomy" id="2952"/>
    <lineage>
        <taxon>Eukaryota</taxon>
        <taxon>Sar</taxon>
        <taxon>Alveolata</taxon>
        <taxon>Dinophyceae</taxon>
        <taxon>Suessiales</taxon>
        <taxon>Symbiodiniaceae</taxon>
        <taxon>Symbiodinium</taxon>
    </lineage>
</organism>
<comment type="caution">
    <text evidence="2">The sequence shown here is derived from an EMBL/GenBank/DDBJ whole genome shotgun (WGS) entry which is preliminary data.</text>
</comment>
<accession>A0A812T1S6</accession>
<dbReference type="Proteomes" id="UP000649617">
    <property type="component" value="Unassembled WGS sequence"/>
</dbReference>
<evidence type="ECO:0000256" key="1">
    <source>
        <dbReference type="SAM" id="MobiDB-lite"/>
    </source>
</evidence>
<dbReference type="AlphaFoldDB" id="A0A812T1S6"/>
<dbReference type="OrthoDB" id="10251401at2759"/>
<proteinExistence type="predicted"/>
<keyword evidence="3" id="KW-1185">Reference proteome</keyword>